<evidence type="ECO:0000256" key="4">
    <source>
        <dbReference type="ARBA" id="ARBA00023288"/>
    </source>
</evidence>
<evidence type="ECO:0000313" key="7">
    <source>
        <dbReference type="Proteomes" id="UP000887578"/>
    </source>
</evidence>
<name>A0A914Q9A5_9BILA</name>
<dbReference type="Proteomes" id="UP000887578">
    <property type="component" value="Unplaced"/>
</dbReference>
<evidence type="ECO:0000256" key="2">
    <source>
        <dbReference type="ARBA" id="ARBA00007293"/>
    </source>
</evidence>
<keyword evidence="7" id="KW-1185">Reference proteome</keyword>
<dbReference type="GO" id="GO:0006914">
    <property type="term" value="P:autophagy"/>
    <property type="evidence" value="ECO:0007669"/>
    <property type="project" value="UniProtKB-KW"/>
</dbReference>
<dbReference type="PANTHER" id="PTHR10969">
    <property type="entry name" value="MICROTUBULE-ASSOCIATED PROTEINS 1A/1B LIGHT CHAIN 3-RELATED"/>
    <property type="match status" value="1"/>
</dbReference>
<evidence type="ECO:0000256" key="6">
    <source>
        <dbReference type="RuleBase" id="RU004384"/>
    </source>
</evidence>
<keyword evidence="3" id="KW-0472">Membrane</keyword>
<dbReference type="Gene3D" id="3.10.20.90">
    <property type="entry name" value="Phosphatidylinositol 3-kinase Catalytic Subunit, Chain A, domain 1"/>
    <property type="match status" value="1"/>
</dbReference>
<dbReference type="Pfam" id="PF02991">
    <property type="entry name" value="ATG8"/>
    <property type="match status" value="1"/>
</dbReference>
<keyword evidence="6" id="KW-0072">Autophagy</keyword>
<keyword evidence="4 5" id="KW-0449">Lipoprotein</keyword>
<comment type="similarity">
    <text evidence="2 6">Belongs to the ATG8 family.</text>
</comment>
<evidence type="ECO:0000313" key="8">
    <source>
        <dbReference type="WBParaSite" id="PDA_v2.g23730.t1"/>
    </source>
</evidence>
<dbReference type="InterPro" id="IPR004241">
    <property type="entry name" value="Atg8-like"/>
</dbReference>
<dbReference type="GO" id="GO:0016020">
    <property type="term" value="C:membrane"/>
    <property type="evidence" value="ECO:0007669"/>
    <property type="project" value="UniProtKB-SubCell"/>
</dbReference>
<dbReference type="SUPFAM" id="SSF54236">
    <property type="entry name" value="Ubiquitin-like"/>
    <property type="match status" value="1"/>
</dbReference>
<evidence type="ECO:0000256" key="1">
    <source>
        <dbReference type="ARBA" id="ARBA00004370"/>
    </source>
</evidence>
<accession>A0A914Q9A5</accession>
<protein>
    <submittedName>
        <fullName evidence="8">Autophagy-related protein</fullName>
    </submittedName>
</protein>
<evidence type="ECO:0000256" key="5">
    <source>
        <dbReference type="PIRSR" id="PIRSR604241-50"/>
    </source>
</evidence>
<sequence length="170" mass="19968">MRLLEKICTKSDPQKSLPIEERFHSTKCFYYPNAKKLNNNNNFEVNEPFLRKASLKYREKLSFCCRKSESASITSKFDDKIPVIIERFRNEKRLPELDRCQFAVPKFATVGQLQHLIKQRLGDFQRMAVYVVVANRELPSLTTKLSDLYTKYRDDDGFLYITFSSEDAFG</sequence>
<feature type="lipid moiety-binding region" description="Phosphatidylserine amidated glycine; alternate" evidence="5">
    <location>
        <position position="170"/>
    </location>
</feature>
<organism evidence="7 8">
    <name type="scientific">Panagrolaimus davidi</name>
    <dbReference type="NCBI Taxonomy" id="227884"/>
    <lineage>
        <taxon>Eukaryota</taxon>
        <taxon>Metazoa</taxon>
        <taxon>Ecdysozoa</taxon>
        <taxon>Nematoda</taxon>
        <taxon>Chromadorea</taxon>
        <taxon>Rhabditida</taxon>
        <taxon>Tylenchina</taxon>
        <taxon>Panagrolaimomorpha</taxon>
        <taxon>Panagrolaimoidea</taxon>
        <taxon>Panagrolaimidae</taxon>
        <taxon>Panagrolaimus</taxon>
    </lineage>
</organism>
<evidence type="ECO:0000256" key="3">
    <source>
        <dbReference type="ARBA" id="ARBA00023136"/>
    </source>
</evidence>
<proteinExistence type="inferred from homology"/>
<reference evidence="8" key="1">
    <citation type="submission" date="2022-11" db="UniProtKB">
        <authorList>
            <consortium name="WormBaseParasite"/>
        </authorList>
    </citation>
    <scope>IDENTIFICATION</scope>
</reference>
<dbReference type="WBParaSite" id="PDA_v2.g23730.t1">
    <property type="protein sequence ID" value="PDA_v2.g23730.t1"/>
    <property type="gene ID" value="PDA_v2.g23730"/>
</dbReference>
<dbReference type="AlphaFoldDB" id="A0A914Q9A5"/>
<comment type="subcellular location">
    <subcellularLocation>
        <location evidence="1">Membrane</location>
    </subcellularLocation>
</comment>
<dbReference type="InterPro" id="IPR029071">
    <property type="entry name" value="Ubiquitin-like_domsf"/>
</dbReference>